<dbReference type="EMBL" id="JADBEM010000001">
    <property type="protein sequence ID" value="MBE1611825.1"/>
    <property type="molecule type" value="Genomic_DNA"/>
</dbReference>
<keyword evidence="2" id="KW-1185">Reference proteome</keyword>
<name>A0A927N367_9ACTN</name>
<comment type="caution">
    <text evidence="1">The sequence shown here is derived from an EMBL/GenBank/DDBJ whole genome shotgun (WGS) entry which is preliminary data.</text>
</comment>
<gene>
    <name evidence="1" type="ORF">HEB94_008673</name>
</gene>
<proteinExistence type="predicted"/>
<dbReference type="Proteomes" id="UP000638648">
    <property type="component" value="Unassembled WGS sequence"/>
</dbReference>
<sequence>MVDVHVRPENIHLAAEDVDTAGQDWGESVEELTSSMKDADSGYGGDELGAALKEMYQAAGPTALTYFTETGFCVVETAIAMNQMADAYTVVERDNTAQTAKVQSIVDSLGDP</sequence>
<evidence type="ECO:0008006" key="3">
    <source>
        <dbReference type="Google" id="ProtNLM"/>
    </source>
</evidence>
<dbReference type="AlphaFoldDB" id="A0A927N367"/>
<protein>
    <recommendedName>
        <fullName evidence="3">Excreted virulence factor EspC, type VII ESX diderm</fullName>
    </recommendedName>
</protein>
<organism evidence="1 2">
    <name type="scientific">Actinopolymorpha pittospori</name>
    <dbReference type="NCBI Taxonomy" id="648752"/>
    <lineage>
        <taxon>Bacteria</taxon>
        <taxon>Bacillati</taxon>
        <taxon>Actinomycetota</taxon>
        <taxon>Actinomycetes</taxon>
        <taxon>Propionibacteriales</taxon>
        <taxon>Actinopolymorphaceae</taxon>
        <taxon>Actinopolymorpha</taxon>
    </lineage>
</organism>
<dbReference type="RefSeq" id="WP_192754979.1">
    <property type="nucleotide sequence ID" value="NZ_BAABJL010000176.1"/>
</dbReference>
<accession>A0A927N367</accession>
<reference evidence="1" key="1">
    <citation type="submission" date="2020-10" db="EMBL/GenBank/DDBJ databases">
        <title>Sequencing the genomes of 1000 actinobacteria strains.</title>
        <authorList>
            <person name="Klenk H.-P."/>
        </authorList>
    </citation>
    <scope>NUCLEOTIDE SEQUENCE</scope>
    <source>
        <strain evidence="1">DSM 45354</strain>
    </source>
</reference>
<evidence type="ECO:0000313" key="2">
    <source>
        <dbReference type="Proteomes" id="UP000638648"/>
    </source>
</evidence>
<evidence type="ECO:0000313" key="1">
    <source>
        <dbReference type="EMBL" id="MBE1611825.1"/>
    </source>
</evidence>